<dbReference type="NCBIfam" id="NF004363">
    <property type="entry name" value="PRK05738.2-4"/>
    <property type="match status" value="1"/>
</dbReference>
<dbReference type="InterPro" id="IPR012678">
    <property type="entry name" value="Ribosomal_uL23/eL15/eS24_sf"/>
</dbReference>
<evidence type="ECO:0000256" key="2">
    <source>
        <dbReference type="ARBA" id="ARBA00022730"/>
    </source>
</evidence>
<organism evidence="8 9">
    <name type="scientific">Thermincola ferriacetica</name>
    <dbReference type="NCBI Taxonomy" id="281456"/>
    <lineage>
        <taxon>Bacteria</taxon>
        <taxon>Bacillati</taxon>
        <taxon>Bacillota</taxon>
        <taxon>Clostridia</taxon>
        <taxon>Eubacteriales</taxon>
        <taxon>Thermincolaceae</taxon>
        <taxon>Thermincola</taxon>
    </lineage>
</organism>
<dbReference type="FunFam" id="3.30.70.330:FF:000001">
    <property type="entry name" value="50S ribosomal protein L23"/>
    <property type="match status" value="1"/>
</dbReference>
<dbReference type="HAMAP" id="MF_01369_B">
    <property type="entry name" value="Ribosomal_uL23_B"/>
    <property type="match status" value="1"/>
</dbReference>
<dbReference type="InterPro" id="IPR013025">
    <property type="entry name" value="Ribosomal_uL23-like"/>
</dbReference>
<dbReference type="GO" id="GO:0003735">
    <property type="term" value="F:structural constituent of ribosome"/>
    <property type="evidence" value="ECO:0007669"/>
    <property type="project" value="InterPro"/>
</dbReference>
<comment type="function">
    <text evidence="6">One of the early assembly proteins it binds 23S rRNA. One of the proteins that surrounds the polypeptide exit tunnel on the outside of the ribosome. Forms the main docking site for trigger factor binding to the ribosome.</text>
</comment>
<evidence type="ECO:0000256" key="6">
    <source>
        <dbReference type="HAMAP-Rule" id="MF_01369"/>
    </source>
</evidence>
<dbReference type="Proteomes" id="UP000037175">
    <property type="component" value="Unassembled WGS sequence"/>
</dbReference>
<dbReference type="GO" id="GO:0006412">
    <property type="term" value="P:translation"/>
    <property type="evidence" value="ECO:0007669"/>
    <property type="project" value="UniProtKB-UniRule"/>
</dbReference>
<keyword evidence="4 6" id="KW-0689">Ribosomal protein</keyword>
<name>A0A0L6W275_9FIRM</name>
<dbReference type="NCBIfam" id="NF004359">
    <property type="entry name" value="PRK05738.1-3"/>
    <property type="match status" value="1"/>
</dbReference>
<evidence type="ECO:0000313" key="8">
    <source>
        <dbReference type="EMBL" id="KNZ69478.1"/>
    </source>
</evidence>
<gene>
    <name evidence="6" type="primary">rplW</name>
    <name evidence="8" type="ORF">Tfer_1920</name>
</gene>
<accession>A0A0L6W275</accession>
<dbReference type="InterPro" id="IPR001014">
    <property type="entry name" value="Ribosomal_uL23_CS"/>
</dbReference>
<dbReference type="PANTHER" id="PTHR11620">
    <property type="entry name" value="60S RIBOSOMAL PROTEIN L23A"/>
    <property type="match status" value="1"/>
</dbReference>
<evidence type="ECO:0000256" key="3">
    <source>
        <dbReference type="ARBA" id="ARBA00022884"/>
    </source>
</evidence>
<evidence type="ECO:0000256" key="1">
    <source>
        <dbReference type="ARBA" id="ARBA00006700"/>
    </source>
</evidence>
<dbReference type="PROSITE" id="PS00050">
    <property type="entry name" value="RIBOSOMAL_L23"/>
    <property type="match status" value="1"/>
</dbReference>
<dbReference type="AlphaFoldDB" id="A0A0L6W275"/>
<dbReference type="NCBIfam" id="NF004364">
    <property type="entry name" value="PRK05738.2-5"/>
    <property type="match status" value="1"/>
</dbReference>
<dbReference type="RefSeq" id="WP_013119209.1">
    <property type="nucleotide sequence ID" value="NZ_LGTE01000012.1"/>
</dbReference>
<evidence type="ECO:0000256" key="7">
    <source>
        <dbReference type="RuleBase" id="RU003934"/>
    </source>
</evidence>
<dbReference type="EMBL" id="LGTE01000012">
    <property type="protein sequence ID" value="KNZ69478.1"/>
    <property type="molecule type" value="Genomic_DNA"/>
</dbReference>
<dbReference type="InterPro" id="IPR012677">
    <property type="entry name" value="Nucleotide-bd_a/b_plait_sf"/>
</dbReference>
<keyword evidence="3 6" id="KW-0694">RNA-binding</keyword>
<evidence type="ECO:0000256" key="4">
    <source>
        <dbReference type="ARBA" id="ARBA00022980"/>
    </source>
</evidence>
<keyword evidence="9" id="KW-1185">Reference proteome</keyword>
<dbReference type="GO" id="GO:0019843">
    <property type="term" value="F:rRNA binding"/>
    <property type="evidence" value="ECO:0007669"/>
    <property type="project" value="UniProtKB-UniRule"/>
</dbReference>
<dbReference type="GO" id="GO:0005840">
    <property type="term" value="C:ribosome"/>
    <property type="evidence" value="ECO:0007669"/>
    <property type="project" value="UniProtKB-KW"/>
</dbReference>
<dbReference type="Pfam" id="PF00276">
    <property type="entry name" value="Ribosomal_L23"/>
    <property type="match status" value="1"/>
</dbReference>
<dbReference type="GO" id="GO:1990904">
    <property type="term" value="C:ribonucleoprotein complex"/>
    <property type="evidence" value="ECO:0007669"/>
    <property type="project" value="UniProtKB-KW"/>
</dbReference>
<dbReference type="Gene3D" id="3.30.70.330">
    <property type="match status" value="1"/>
</dbReference>
<dbReference type="NCBIfam" id="NF004366">
    <property type="entry name" value="PRK05738.3-2"/>
    <property type="match status" value="1"/>
</dbReference>
<proteinExistence type="inferred from homology"/>
<protein>
    <recommendedName>
        <fullName evidence="6">Large ribosomal subunit protein uL23</fullName>
    </recommendedName>
</protein>
<dbReference type="PATRIC" id="fig|281456.6.peg.2018"/>
<keyword evidence="5 6" id="KW-0687">Ribonucleoprotein</keyword>
<comment type="similarity">
    <text evidence="1 6 7">Belongs to the universal ribosomal protein uL23 family.</text>
</comment>
<reference evidence="9" key="1">
    <citation type="submission" date="2015-07" db="EMBL/GenBank/DDBJ databases">
        <title>Complete Genome of Thermincola ferriacetica strain Z-0001T.</title>
        <authorList>
            <person name="Lusk B."/>
            <person name="Badalamenti J.P."/>
            <person name="Parameswaran P."/>
            <person name="Bond D.R."/>
            <person name="Torres C.I."/>
        </authorList>
    </citation>
    <scope>NUCLEOTIDE SEQUENCE [LARGE SCALE GENOMIC DNA]</scope>
    <source>
        <strain evidence="9">Z-0001</strain>
    </source>
</reference>
<evidence type="ECO:0000256" key="5">
    <source>
        <dbReference type="ARBA" id="ARBA00023274"/>
    </source>
</evidence>
<comment type="caution">
    <text evidence="8">The sequence shown here is derived from an EMBL/GenBank/DDBJ whole genome shotgun (WGS) entry which is preliminary data.</text>
</comment>
<dbReference type="SUPFAM" id="SSF54189">
    <property type="entry name" value="Ribosomal proteins S24e, L23 and L15e"/>
    <property type="match status" value="1"/>
</dbReference>
<comment type="subunit">
    <text evidence="6">Part of the 50S ribosomal subunit. Contacts protein L29, and trigger factor when it is bound to the ribosome.</text>
</comment>
<sequence>MRNPRDIIKRPVISERSMGLLEENKYTFYVDPKANKLEIKHAIQELFNVTVVNVNTMNVKGKTKRVGRFVGKTPNRKKAIVTLKEGDKIEVFEGV</sequence>
<evidence type="ECO:0000313" key="9">
    <source>
        <dbReference type="Proteomes" id="UP000037175"/>
    </source>
</evidence>
<keyword evidence="2 6" id="KW-0699">rRNA-binding</keyword>